<comment type="caution">
    <text evidence="2">The sequence shown here is derived from an EMBL/GenBank/DDBJ whole genome shotgun (WGS) entry which is preliminary data.</text>
</comment>
<accession>A0ABT9QS70</accession>
<dbReference type="Proteomes" id="UP001225356">
    <property type="component" value="Unassembled WGS sequence"/>
</dbReference>
<organism evidence="2 3">
    <name type="scientific">Streptosporangium lutulentum</name>
    <dbReference type="NCBI Taxonomy" id="1461250"/>
    <lineage>
        <taxon>Bacteria</taxon>
        <taxon>Bacillati</taxon>
        <taxon>Actinomycetota</taxon>
        <taxon>Actinomycetes</taxon>
        <taxon>Streptosporangiales</taxon>
        <taxon>Streptosporangiaceae</taxon>
        <taxon>Streptosporangium</taxon>
    </lineage>
</organism>
<evidence type="ECO:0000313" key="2">
    <source>
        <dbReference type="EMBL" id="MDP9849261.1"/>
    </source>
</evidence>
<proteinExistence type="predicted"/>
<keyword evidence="3" id="KW-1185">Reference proteome</keyword>
<feature type="compositionally biased region" description="Polar residues" evidence="1">
    <location>
        <begin position="31"/>
        <end position="46"/>
    </location>
</feature>
<sequence>MGIGSTGTGGTAGEAADGMVGEAVGEVVGESSSLPQEETRAATTRMTVPVDLAYG</sequence>
<feature type="compositionally biased region" description="Gly residues" evidence="1">
    <location>
        <begin position="1"/>
        <end position="12"/>
    </location>
</feature>
<feature type="region of interest" description="Disordered" evidence="1">
    <location>
        <begin position="1"/>
        <end position="55"/>
    </location>
</feature>
<evidence type="ECO:0000256" key="1">
    <source>
        <dbReference type="SAM" id="MobiDB-lite"/>
    </source>
</evidence>
<dbReference type="EMBL" id="JAUSQU010000001">
    <property type="protein sequence ID" value="MDP9849261.1"/>
    <property type="molecule type" value="Genomic_DNA"/>
</dbReference>
<feature type="compositionally biased region" description="Low complexity" evidence="1">
    <location>
        <begin position="13"/>
        <end position="30"/>
    </location>
</feature>
<evidence type="ECO:0000313" key="3">
    <source>
        <dbReference type="Proteomes" id="UP001225356"/>
    </source>
</evidence>
<gene>
    <name evidence="2" type="ORF">J2853_008472</name>
</gene>
<reference evidence="2 3" key="1">
    <citation type="submission" date="2023-07" db="EMBL/GenBank/DDBJ databases">
        <title>Sequencing the genomes of 1000 actinobacteria strains.</title>
        <authorList>
            <person name="Klenk H.-P."/>
        </authorList>
    </citation>
    <scope>NUCLEOTIDE SEQUENCE [LARGE SCALE GENOMIC DNA]</scope>
    <source>
        <strain evidence="2 3">DSM 46740</strain>
    </source>
</reference>
<protein>
    <submittedName>
        <fullName evidence="2">Uncharacterized protein</fullName>
    </submittedName>
</protein>
<dbReference type="RefSeq" id="WP_307567018.1">
    <property type="nucleotide sequence ID" value="NZ_JAUSQU010000001.1"/>
</dbReference>
<name>A0ABT9QS70_9ACTN</name>